<accession>A0A382B0S5</accession>
<feature type="domain" description="DNA helicase Holliday junction RuvA type" evidence="1">
    <location>
        <begin position="1"/>
        <end position="62"/>
    </location>
</feature>
<protein>
    <recommendedName>
        <fullName evidence="1">DNA helicase Holliday junction RuvA type domain-containing protein</fullName>
    </recommendedName>
</protein>
<gene>
    <name evidence="2" type="ORF">METZ01_LOCUS160172</name>
</gene>
<sequence length="99" mass="10467">MIVSVRGILEAVGPDWVHLQVGGISLQIAVPGSDINELGPMGGQVRLFTHLRIRDEQPVLYGFSSTPAMQLFLMLNGVSGVGPRLSLALLSSLGVSSLQ</sequence>
<feature type="non-terminal residue" evidence="2">
    <location>
        <position position="99"/>
    </location>
</feature>
<dbReference type="AlphaFoldDB" id="A0A382B0S5"/>
<evidence type="ECO:0000313" key="2">
    <source>
        <dbReference type="EMBL" id="SVB07318.1"/>
    </source>
</evidence>
<dbReference type="Gene3D" id="2.40.50.140">
    <property type="entry name" value="Nucleic acid-binding proteins"/>
    <property type="match status" value="1"/>
</dbReference>
<dbReference type="InterPro" id="IPR013849">
    <property type="entry name" value="DNA_helicase_Holl-junc_RuvA_I"/>
</dbReference>
<dbReference type="InterPro" id="IPR012340">
    <property type="entry name" value="NA-bd_OB-fold"/>
</dbReference>
<proteinExistence type="predicted"/>
<dbReference type="GO" id="GO:0006310">
    <property type="term" value="P:DNA recombination"/>
    <property type="evidence" value="ECO:0007669"/>
    <property type="project" value="InterPro"/>
</dbReference>
<dbReference type="GO" id="GO:0009378">
    <property type="term" value="F:four-way junction helicase activity"/>
    <property type="evidence" value="ECO:0007669"/>
    <property type="project" value="InterPro"/>
</dbReference>
<dbReference type="GO" id="GO:0005524">
    <property type="term" value="F:ATP binding"/>
    <property type="evidence" value="ECO:0007669"/>
    <property type="project" value="InterPro"/>
</dbReference>
<dbReference type="GO" id="GO:0006281">
    <property type="term" value="P:DNA repair"/>
    <property type="evidence" value="ECO:0007669"/>
    <property type="project" value="InterPro"/>
</dbReference>
<evidence type="ECO:0000259" key="1">
    <source>
        <dbReference type="Pfam" id="PF01330"/>
    </source>
</evidence>
<dbReference type="SUPFAM" id="SSF50249">
    <property type="entry name" value="Nucleic acid-binding proteins"/>
    <property type="match status" value="1"/>
</dbReference>
<name>A0A382B0S5_9ZZZZ</name>
<dbReference type="Pfam" id="PF01330">
    <property type="entry name" value="RuvA_N"/>
    <property type="match status" value="1"/>
</dbReference>
<reference evidence="2" key="1">
    <citation type="submission" date="2018-05" db="EMBL/GenBank/DDBJ databases">
        <authorList>
            <person name="Lanie J.A."/>
            <person name="Ng W.-L."/>
            <person name="Kazmierczak K.M."/>
            <person name="Andrzejewski T.M."/>
            <person name="Davidsen T.M."/>
            <person name="Wayne K.J."/>
            <person name="Tettelin H."/>
            <person name="Glass J.I."/>
            <person name="Rusch D."/>
            <person name="Podicherti R."/>
            <person name="Tsui H.-C.T."/>
            <person name="Winkler M.E."/>
        </authorList>
    </citation>
    <scope>NUCLEOTIDE SEQUENCE</scope>
</reference>
<organism evidence="2">
    <name type="scientific">marine metagenome</name>
    <dbReference type="NCBI Taxonomy" id="408172"/>
    <lineage>
        <taxon>unclassified sequences</taxon>
        <taxon>metagenomes</taxon>
        <taxon>ecological metagenomes</taxon>
    </lineage>
</organism>
<dbReference type="Gene3D" id="1.10.150.20">
    <property type="entry name" value="5' to 3' exonuclease, C-terminal subdomain"/>
    <property type="match status" value="1"/>
</dbReference>
<dbReference type="EMBL" id="UINC01027673">
    <property type="protein sequence ID" value="SVB07318.1"/>
    <property type="molecule type" value="Genomic_DNA"/>
</dbReference>